<dbReference type="PROSITE" id="PS51257">
    <property type="entry name" value="PROKAR_LIPOPROTEIN"/>
    <property type="match status" value="1"/>
</dbReference>
<organism evidence="2 3">
    <name type="scientific">Congregibacter brevis</name>
    <dbReference type="NCBI Taxonomy" id="3081201"/>
    <lineage>
        <taxon>Bacteria</taxon>
        <taxon>Pseudomonadati</taxon>
        <taxon>Pseudomonadota</taxon>
        <taxon>Gammaproteobacteria</taxon>
        <taxon>Cellvibrionales</taxon>
        <taxon>Halieaceae</taxon>
        <taxon>Congregibacter</taxon>
    </lineage>
</organism>
<proteinExistence type="predicted"/>
<dbReference type="RefSeq" id="WP_407327779.1">
    <property type="nucleotide sequence ID" value="NZ_CP136865.1"/>
</dbReference>
<dbReference type="InterPro" id="IPR025348">
    <property type="entry name" value="DUF4252"/>
</dbReference>
<feature type="chain" id="PRO_5045269629" evidence="1">
    <location>
        <begin position="21"/>
        <end position="178"/>
    </location>
</feature>
<name>A0ABZ0IC37_9GAMM</name>
<keyword evidence="3" id="KW-1185">Reference proteome</keyword>
<dbReference type="EMBL" id="CP136865">
    <property type="protein sequence ID" value="WOJ97092.1"/>
    <property type="molecule type" value="Genomic_DNA"/>
</dbReference>
<evidence type="ECO:0000256" key="1">
    <source>
        <dbReference type="SAM" id="SignalP"/>
    </source>
</evidence>
<evidence type="ECO:0000313" key="3">
    <source>
        <dbReference type="Proteomes" id="UP001626549"/>
    </source>
</evidence>
<evidence type="ECO:0000313" key="2">
    <source>
        <dbReference type="EMBL" id="WOJ97092.1"/>
    </source>
</evidence>
<reference evidence="2 3" key="1">
    <citation type="submission" date="2023-10" db="EMBL/GenBank/DDBJ databases">
        <title>Two novel species belonging to the OM43/NOR5 clade.</title>
        <authorList>
            <person name="Park M."/>
        </authorList>
    </citation>
    <scope>NUCLEOTIDE SEQUENCE [LARGE SCALE GENOMIC DNA]</scope>
    <source>
        <strain evidence="2 3">IMCC45268</strain>
    </source>
</reference>
<accession>A0ABZ0IC37</accession>
<dbReference type="Pfam" id="PF14060">
    <property type="entry name" value="DUF4252"/>
    <property type="match status" value="1"/>
</dbReference>
<feature type="signal peptide" evidence="1">
    <location>
        <begin position="1"/>
        <end position="20"/>
    </location>
</feature>
<keyword evidence="1" id="KW-0732">Signal</keyword>
<protein>
    <submittedName>
        <fullName evidence="2">DUF4252 domain-containing protein</fullName>
    </submittedName>
</protein>
<sequence>MRTLAVVALTLVLAGCGLTASSENPGYVQFETPEHTGLKHGTSISLGASVLRFAAKHTDNDPQARALMESLDGIQISVHKMSEEVDYEALDMDIGVATANAFDKDWSPIVRVVEDGSRVHVFVKEHSGILQGLAIVAVDQEELVFINMMGEIAPDNLRSWSSVVPHSESFALITDSID</sequence>
<dbReference type="Proteomes" id="UP001626549">
    <property type="component" value="Chromosome"/>
</dbReference>
<gene>
    <name evidence="2" type="ORF">R0137_00625</name>
</gene>